<evidence type="ECO:0000313" key="2">
    <source>
        <dbReference type="EMBL" id="TQL96052.1"/>
    </source>
</evidence>
<keyword evidence="3" id="KW-1185">Reference proteome</keyword>
<evidence type="ECO:0000256" key="1">
    <source>
        <dbReference type="SAM" id="MobiDB-lite"/>
    </source>
</evidence>
<dbReference type="RefSeq" id="WP_141954784.1">
    <property type="nucleotide sequence ID" value="NZ_VFOZ01000001.1"/>
</dbReference>
<sequence length="66" mass="7459">MTTSSADYPSERPERGSVSLDELARRKHVHPIRSADDLAQDNVFDTDEELDAFLEHVHASRHADLT</sequence>
<accession>A0A543CG12</accession>
<organism evidence="2 3">
    <name type="scientific">Actinoallomurus bryophytorum</name>
    <dbReference type="NCBI Taxonomy" id="1490222"/>
    <lineage>
        <taxon>Bacteria</taxon>
        <taxon>Bacillati</taxon>
        <taxon>Actinomycetota</taxon>
        <taxon>Actinomycetes</taxon>
        <taxon>Streptosporangiales</taxon>
        <taxon>Thermomonosporaceae</taxon>
        <taxon>Actinoallomurus</taxon>
    </lineage>
</organism>
<dbReference type="AlphaFoldDB" id="A0A543CG12"/>
<evidence type="ECO:0000313" key="3">
    <source>
        <dbReference type="Proteomes" id="UP000316096"/>
    </source>
</evidence>
<reference evidence="2 3" key="1">
    <citation type="submission" date="2019-06" db="EMBL/GenBank/DDBJ databases">
        <title>Sequencing the genomes of 1000 actinobacteria strains.</title>
        <authorList>
            <person name="Klenk H.-P."/>
        </authorList>
    </citation>
    <scope>NUCLEOTIDE SEQUENCE [LARGE SCALE GENOMIC DNA]</scope>
    <source>
        <strain evidence="2 3">DSM 102200</strain>
    </source>
</reference>
<feature type="region of interest" description="Disordered" evidence="1">
    <location>
        <begin position="1"/>
        <end position="23"/>
    </location>
</feature>
<comment type="caution">
    <text evidence="2">The sequence shown here is derived from an EMBL/GenBank/DDBJ whole genome shotgun (WGS) entry which is preliminary data.</text>
</comment>
<dbReference type="EMBL" id="VFOZ01000001">
    <property type="protein sequence ID" value="TQL96052.1"/>
    <property type="molecule type" value="Genomic_DNA"/>
</dbReference>
<gene>
    <name evidence="2" type="ORF">FB559_1571</name>
</gene>
<dbReference type="Proteomes" id="UP000316096">
    <property type="component" value="Unassembled WGS sequence"/>
</dbReference>
<dbReference type="OrthoDB" id="3482233at2"/>
<proteinExistence type="predicted"/>
<protein>
    <submittedName>
        <fullName evidence="2">Uncharacterized protein</fullName>
    </submittedName>
</protein>
<name>A0A543CG12_9ACTN</name>